<keyword evidence="1" id="KW-0812">Transmembrane</keyword>
<reference evidence="2 3" key="1">
    <citation type="submission" date="2014-06" db="EMBL/GenBank/DDBJ databases">
        <title>Evolutionary Origins and Diversification of the Mycorrhizal Mutualists.</title>
        <authorList>
            <consortium name="DOE Joint Genome Institute"/>
            <consortium name="Mycorrhizal Genomics Consortium"/>
            <person name="Kohler A."/>
            <person name="Kuo A."/>
            <person name="Nagy L.G."/>
            <person name="Floudas D."/>
            <person name="Copeland A."/>
            <person name="Barry K.W."/>
            <person name="Cichocki N."/>
            <person name="Veneault-Fourrey C."/>
            <person name="LaButti K."/>
            <person name="Lindquist E.A."/>
            <person name="Lipzen A."/>
            <person name="Lundell T."/>
            <person name="Morin E."/>
            <person name="Murat C."/>
            <person name="Riley R."/>
            <person name="Ohm R."/>
            <person name="Sun H."/>
            <person name="Tunlid A."/>
            <person name="Henrissat B."/>
            <person name="Grigoriev I.V."/>
            <person name="Hibbett D.S."/>
            <person name="Martin F."/>
        </authorList>
    </citation>
    <scope>NUCLEOTIDE SEQUENCE [LARGE SCALE GENOMIC DNA]</scope>
    <source>
        <strain evidence="2 3">SS14</strain>
    </source>
</reference>
<gene>
    <name evidence="2" type="ORF">M422DRAFT_274272</name>
</gene>
<proteinExistence type="predicted"/>
<name>A0A0C9UHH3_SPHS4</name>
<keyword evidence="1" id="KW-0472">Membrane</keyword>
<evidence type="ECO:0000256" key="1">
    <source>
        <dbReference type="SAM" id="Phobius"/>
    </source>
</evidence>
<dbReference type="HOGENOM" id="CLU_034493_0_0_1"/>
<evidence type="ECO:0000313" key="3">
    <source>
        <dbReference type="Proteomes" id="UP000054279"/>
    </source>
</evidence>
<feature type="transmembrane region" description="Helical" evidence="1">
    <location>
        <begin position="557"/>
        <end position="576"/>
    </location>
</feature>
<dbReference type="OrthoDB" id="3002717at2759"/>
<sequence length="604" mass="65974">MDMDNPMSHNQSTPTLIHKDGFKATLPFRLPRRITQGLQESNRWKSLLGLATFVALEAAFFTFAFICLKMGNIPLDGSSKRPKDLDTTNVELQEYISAGIAGVWSLINNIWHTVATAFGGVIVMETLVKEWSARILSAEHPKTLVPQDPGAKVSSPLSGNKDRLLYCLKSKSSTKSFRIAFLASLGMLLLKLVAPGAVTAAVAPYTGREDLHIGVFLQNLSLDNDANEGTADAMRATVLLSLHRTTLIVNMEQVDDQLYGYGFPHNVITSWPIPRDSDDFFFEGKYNSDIVTFMHNCHWEKPEFSAGTIIAGGLEWMGNFINFSEPTTSDTEDGSAIFPLVPLPVNGNLPPKSAYMFLGGNATFQTTENKSYAIDLGGLPTFNNGGKIKASAVDLVHEDHRFVLAPLTTVLVCEPNPTRFGGIVEISGLSLNVRNGTDTPVESISQSAVNLLFSLGLFQPIAEADPVQGINIINFAATTLFMERPEVDWSKDTAIKPADTKTIASNMDKFMQSAAKGLAEGFRSAGGDTATITYDNVTVDAYVTLYKKQLSANKLNLFGAIALFIILLPLLIILHVSQAYHPERLTFNLENILMVSKWLQNGTG</sequence>
<dbReference type="AlphaFoldDB" id="A0A0C9UHH3"/>
<organism evidence="2 3">
    <name type="scientific">Sphaerobolus stellatus (strain SS14)</name>
    <dbReference type="NCBI Taxonomy" id="990650"/>
    <lineage>
        <taxon>Eukaryota</taxon>
        <taxon>Fungi</taxon>
        <taxon>Dikarya</taxon>
        <taxon>Basidiomycota</taxon>
        <taxon>Agaricomycotina</taxon>
        <taxon>Agaricomycetes</taxon>
        <taxon>Phallomycetidae</taxon>
        <taxon>Geastrales</taxon>
        <taxon>Sphaerobolaceae</taxon>
        <taxon>Sphaerobolus</taxon>
    </lineage>
</organism>
<dbReference type="EMBL" id="KN837452">
    <property type="protein sequence ID" value="KIJ24851.1"/>
    <property type="molecule type" value="Genomic_DNA"/>
</dbReference>
<dbReference type="Proteomes" id="UP000054279">
    <property type="component" value="Unassembled WGS sequence"/>
</dbReference>
<keyword evidence="1" id="KW-1133">Transmembrane helix</keyword>
<keyword evidence="3" id="KW-1185">Reference proteome</keyword>
<feature type="transmembrane region" description="Helical" evidence="1">
    <location>
        <begin position="47"/>
        <end position="68"/>
    </location>
</feature>
<feature type="transmembrane region" description="Helical" evidence="1">
    <location>
        <begin position="179"/>
        <end position="203"/>
    </location>
</feature>
<protein>
    <submittedName>
        <fullName evidence="2">Uncharacterized protein</fullName>
    </submittedName>
</protein>
<evidence type="ECO:0000313" key="2">
    <source>
        <dbReference type="EMBL" id="KIJ24851.1"/>
    </source>
</evidence>
<accession>A0A0C9UHH3</accession>